<comment type="caution">
    <text evidence="1">The sequence shown here is derived from an EMBL/GenBank/DDBJ whole genome shotgun (WGS) entry which is preliminary data.</text>
</comment>
<proteinExistence type="predicted"/>
<dbReference type="Proteomes" id="UP000265520">
    <property type="component" value="Unassembled WGS sequence"/>
</dbReference>
<keyword evidence="2" id="KW-1185">Reference proteome</keyword>
<sequence length="38" mass="4386">MARSYVMKVAMKLEYQIDILTLKDLGFQINDLLDVAIL</sequence>
<protein>
    <submittedName>
        <fullName evidence="1">Uncharacterized protein</fullName>
    </submittedName>
</protein>
<reference evidence="1 2" key="1">
    <citation type="journal article" date="2018" name="Front. Plant Sci.">
        <title>Red Clover (Trifolium pratense) and Zigzag Clover (T. medium) - A Picture of Genomic Similarities and Differences.</title>
        <authorList>
            <person name="Dluhosova J."/>
            <person name="Istvanek J."/>
            <person name="Nedelnik J."/>
            <person name="Repkova J."/>
        </authorList>
    </citation>
    <scope>NUCLEOTIDE SEQUENCE [LARGE SCALE GENOMIC DNA]</scope>
    <source>
        <strain evidence="2">cv. 10/8</strain>
        <tissue evidence="1">Leaf</tissue>
    </source>
</reference>
<dbReference type="EMBL" id="LXQA010455017">
    <property type="protein sequence ID" value="MCI52924.1"/>
    <property type="molecule type" value="Genomic_DNA"/>
</dbReference>
<name>A0A392SXI0_9FABA</name>
<organism evidence="1 2">
    <name type="scientific">Trifolium medium</name>
    <dbReference type="NCBI Taxonomy" id="97028"/>
    <lineage>
        <taxon>Eukaryota</taxon>
        <taxon>Viridiplantae</taxon>
        <taxon>Streptophyta</taxon>
        <taxon>Embryophyta</taxon>
        <taxon>Tracheophyta</taxon>
        <taxon>Spermatophyta</taxon>
        <taxon>Magnoliopsida</taxon>
        <taxon>eudicotyledons</taxon>
        <taxon>Gunneridae</taxon>
        <taxon>Pentapetalae</taxon>
        <taxon>rosids</taxon>
        <taxon>fabids</taxon>
        <taxon>Fabales</taxon>
        <taxon>Fabaceae</taxon>
        <taxon>Papilionoideae</taxon>
        <taxon>50 kb inversion clade</taxon>
        <taxon>NPAAA clade</taxon>
        <taxon>Hologalegina</taxon>
        <taxon>IRL clade</taxon>
        <taxon>Trifolieae</taxon>
        <taxon>Trifolium</taxon>
    </lineage>
</organism>
<accession>A0A392SXI0</accession>
<evidence type="ECO:0000313" key="2">
    <source>
        <dbReference type="Proteomes" id="UP000265520"/>
    </source>
</evidence>
<dbReference type="AlphaFoldDB" id="A0A392SXI0"/>
<evidence type="ECO:0000313" key="1">
    <source>
        <dbReference type="EMBL" id="MCI52924.1"/>
    </source>
</evidence>